<dbReference type="Pfam" id="PF11032">
    <property type="entry name" value="ApoM"/>
    <property type="match status" value="1"/>
</dbReference>
<organism evidence="7 8">
    <name type="scientific">Mauremys mutica</name>
    <name type="common">yellowpond turtle</name>
    <dbReference type="NCBI Taxonomy" id="74926"/>
    <lineage>
        <taxon>Eukaryota</taxon>
        <taxon>Metazoa</taxon>
        <taxon>Chordata</taxon>
        <taxon>Craniata</taxon>
        <taxon>Vertebrata</taxon>
        <taxon>Euteleostomi</taxon>
        <taxon>Archelosauria</taxon>
        <taxon>Testudinata</taxon>
        <taxon>Testudines</taxon>
        <taxon>Cryptodira</taxon>
        <taxon>Durocryptodira</taxon>
        <taxon>Testudinoidea</taxon>
        <taxon>Geoemydidae</taxon>
        <taxon>Geoemydinae</taxon>
        <taxon>Mauremys</taxon>
    </lineage>
</organism>
<feature type="signal peptide" evidence="5">
    <location>
        <begin position="1"/>
        <end position="18"/>
    </location>
</feature>
<sequence>MALACIAAILGLAHLLTAKPLDCEPLVPETIDNATMTKLLGKWFYHAGASQHPRTLQEMELIKNAYFFLYPSSHQDTFLVTEVMRLKDDCVVNNSSYISVIRDNSTMILHGPNESSVAQLIKSSSEDTMTLYHIDGTHRGLSVSVRAQNLSTEQLEEFKTQVACLGLKEEETFYASDKNLCPMEEERDDKKHSVEVVEPPLGEAMALACIVTVLSLAHLLSTMPLHCELLLPQIPDNTTASKLLGKWFYIAGASQFPFHLLEMVQIDNGYLDVNPTEQEQELLINQHITVRDKCLSSNSAYLEVSINNATLIKYAKNQRTMGKLMNSSSEEIFLIQYQLHKEEKNYTGLYLYARNQNMSKTQLEEFRDHAKCLGLHEEEIIYAPWQKKELCQMKETKQMIPQARRPQLQY</sequence>
<dbReference type="Proteomes" id="UP000827986">
    <property type="component" value="Unassembled WGS sequence"/>
</dbReference>
<accession>A0A9D3XH83</accession>
<evidence type="ECO:0000256" key="2">
    <source>
        <dbReference type="ARBA" id="ARBA00022525"/>
    </source>
</evidence>
<dbReference type="InterPro" id="IPR022734">
    <property type="entry name" value="ApoM"/>
</dbReference>
<evidence type="ECO:0000256" key="1">
    <source>
        <dbReference type="ARBA" id="ARBA00004613"/>
    </source>
</evidence>
<dbReference type="SUPFAM" id="SSF50814">
    <property type="entry name" value="Lipocalins"/>
    <property type="match status" value="2"/>
</dbReference>
<dbReference type="Gene3D" id="2.40.128.20">
    <property type="match status" value="2"/>
</dbReference>
<dbReference type="PROSITE" id="PS00213">
    <property type="entry name" value="LIPOCALIN"/>
    <property type="match status" value="1"/>
</dbReference>
<dbReference type="AlphaFoldDB" id="A0A9D3XH83"/>
<evidence type="ECO:0000256" key="4">
    <source>
        <dbReference type="ARBA" id="ARBA00023180"/>
    </source>
</evidence>
<proteinExistence type="predicted"/>
<dbReference type="InterPro" id="IPR022272">
    <property type="entry name" value="Lipocalin_CS"/>
</dbReference>
<feature type="chain" id="PRO_5038941809" description="Lipocalin/cytosolic fatty-acid binding domain-containing protein" evidence="5">
    <location>
        <begin position="19"/>
        <end position="410"/>
    </location>
</feature>
<name>A0A9D3XH83_9SAUR</name>
<dbReference type="PANTHER" id="PTHR11967">
    <property type="entry name" value="ALPHA-1-ACID GLYCOPROTEIN"/>
    <property type="match status" value="1"/>
</dbReference>
<evidence type="ECO:0000313" key="8">
    <source>
        <dbReference type="Proteomes" id="UP000827986"/>
    </source>
</evidence>
<comment type="subcellular location">
    <subcellularLocation>
        <location evidence="1">Secreted</location>
    </subcellularLocation>
</comment>
<dbReference type="EMBL" id="JAHDVG010000472">
    <property type="protein sequence ID" value="KAH1179303.1"/>
    <property type="molecule type" value="Genomic_DNA"/>
</dbReference>
<evidence type="ECO:0000256" key="3">
    <source>
        <dbReference type="ARBA" id="ARBA00022729"/>
    </source>
</evidence>
<protein>
    <recommendedName>
        <fullName evidence="6">Lipocalin/cytosolic fatty-acid binding domain-containing protein</fullName>
    </recommendedName>
</protein>
<gene>
    <name evidence="7" type="ORF">KIL84_021886</name>
</gene>
<keyword evidence="2" id="KW-0964">Secreted</keyword>
<dbReference type="GO" id="GO:0005615">
    <property type="term" value="C:extracellular space"/>
    <property type="evidence" value="ECO:0007669"/>
    <property type="project" value="TreeGrafter"/>
</dbReference>
<evidence type="ECO:0000259" key="6">
    <source>
        <dbReference type="Pfam" id="PF00061"/>
    </source>
</evidence>
<comment type="caution">
    <text evidence="7">The sequence shown here is derived from an EMBL/GenBank/DDBJ whole genome shotgun (WGS) entry which is preliminary data.</text>
</comment>
<reference evidence="7" key="1">
    <citation type="submission" date="2021-09" db="EMBL/GenBank/DDBJ databases">
        <title>The genome of Mauremys mutica provides insights into the evolution of semi-aquatic lifestyle.</title>
        <authorList>
            <person name="Gong S."/>
            <person name="Gao Y."/>
        </authorList>
    </citation>
    <scope>NUCLEOTIDE SEQUENCE</scope>
    <source>
        <strain evidence="7">MM-2020</strain>
        <tissue evidence="7">Muscle</tissue>
    </source>
</reference>
<evidence type="ECO:0000256" key="5">
    <source>
        <dbReference type="SAM" id="SignalP"/>
    </source>
</evidence>
<dbReference type="Pfam" id="PF00061">
    <property type="entry name" value="Lipocalin"/>
    <property type="match status" value="1"/>
</dbReference>
<dbReference type="InterPro" id="IPR000566">
    <property type="entry name" value="Lipocln_cytosolic_FA-bd_dom"/>
</dbReference>
<keyword evidence="8" id="KW-1185">Reference proteome</keyword>
<dbReference type="PANTHER" id="PTHR11967:SF2">
    <property type="entry name" value="ALPHA-1-ACID GLYCOPROTEIN 1"/>
    <property type="match status" value="1"/>
</dbReference>
<keyword evidence="4" id="KW-0325">Glycoprotein</keyword>
<feature type="domain" description="Lipocalin/cytosolic fatty-acid binding" evidence="6">
    <location>
        <begin position="245"/>
        <end position="385"/>
    </location>
</feature>
<keyword evidence="3 5" id="KW-0732">Signal</keyword>
<evidence type="ECO:0000313" key="7">
    <source>
        <dbReference type="EMBL" id="KAH1179303.1"/>
    </source>
</evidence>
<dbReference type="InterPro" id="IPR012674">
    <property type="entry name" value="Calycin"/>
</dbReference>